<name>A0A8I1G647_9GAMM</name>
<dbReference type="AlphaFoldDB" id="A0A8I1G647"/>
<accession>A0A8I1G647</accession>
<sequence length="168" mass="19294">MKVNEKRKIFGLTMTRRAWNNVLVYAILIIMVVFWYVAPPVKEEAEQGIKDEAAPGEVIGLIPDDGNLREIQIDELRLVLEEQKWRCQNPCRLSEKAAESVVENWLALTMEPTSQTAENLITDVYFRFAGGEEARVELYAESELIIRLPNQQQSFRVKEFTASQLLGH</sequence>
<keyword evidence="1" id="KW-0472">Membrane</keyword>
<proteinExistence type="predicted"/>
<dbReference type="EMBL" id="JAEMOP010000009">
    <property type="protein sequence ID" value="MBJ7316479.1"/>
    <property type="molecule type" value="Genomic_DNA"/>
</dbReference>
<evidence type="ECO:0000313" key="3">
    <source>
        <dbReference type="EMBL" id="MBJ7316479.1"/>
    </source>
</evidence>
<keyword evidence="1" id="KW-0812">Transmembrane</keyword>
<dbReference type="EMBL" id="JAEMOS010000023">
    <property type="protein sequence ID" value="MBJ7266963.1"/>
    <property type="molecule type" value="Genomic_DNA"/>
</dbReference>
<dbReference type="Proteomes" id="UP000655994">
    <property type="component" value="Unassembled WGS sequence"/>
</dbReference>
<organism evidence="3 4">
    <name type="scientific">Idiomarina abyssalis</name>
    <dbReference type="NCBI Taxonomy" id="86102"/>
    <lineage>
        <taxon>Bacteria</taxon>
        <taxon>Pseudomonadati</taxon>
        <taxon>Pseudomonadota</taxon>
        <taxon>Gammaproteobacteria</taxon>
        <taxon>Alteromonadales</taxon>
        <taxon>Idiomarinaceae</taxon>
        <taxon>Idiomarina</taxon>
    </lineage>
</organism>
<dbReference type="RefSeq" id="WP_054490861.1">
    <property type="nucleotide sequence ID" value="NZ_FPBE01000002.1"/>
</dbReference>
<evidence type="ECO:0000313" key="4">
    <source>
        <dbReference type="Proteomes" id="UP000621390"/>
    </source>
</evidence>
<protein>
    <submittedName>
        <fullName evidence="3">Uncharacterized protein</fullName>
    </submittedName>
</protein>
<keyword evidence="1" id="KW-1133">Transmembrane helix</keyword>
<evidence type="ECO:0000313" key="5">
    <source>
        <dbReference type="Proteomes" id="UP000655994"/>
    </source>
</evidence>
<reference evidence="3 5" key="1">
    <citation type="submission" date="2020-09" db="EMBL/GenBank/DDBJ databases">
        <title>Draft Genomes of Bacterial Isolates from North Pond Shallow Sediments.</title>
        <authorList>
            <person name="Kiel Reese B."/>
            <person name="Mullis M."/>
            <person name="Weisend R.E."/>
        </authorList>
    </citation>
    <scope>NUCLEOTIDE SEQUENCE</scope>
    <source>
        <strain evidence="3">KJE-2</strain>
        <strain evidence="2 5">KJE-3</strain>
    </source>
</reference>
<keyword evidence="5" id="KW-1185">Reference proteome</keyword>
<dbReference type="OrthoDB" id="5587008at2"/>
<evidence type="ECO:0000256" key="1">
    <source>
        <dbReference type="SAM" id="Phobius"/>
    </source>
</evidence>
<comment type="caution">
    <text evidence="3">The sequence shown here is derived from an EMBL/GenBank/DDBJ whole genome shotgun (WGS) entry which is preliminary data.</text>
</comment>
<evidence type="ECO:0000313" key="2">
    <source>
        <dbReference type="EMBL" id="MBJ7266963.1"/>
    </source>
</evidence>
<dbReference type="Proteomes" id="UP000621390">
    <property type="component" value="Unassembled WGS sequence"/>
</dbReference>
<feature type="transmembrane region" description="Helical" evidence="1">
    <location>
        <begin position="21"/>
        <end position="38"/>
    </location>
</feature>
<gene>
    <name evidence="2" type="ORF">JHC10_08400</name>
    <name evidence="3" type="ORF">JHC11_10850</name>
</gene>